<keyword evidence="8" id="KW-0240">DNA-directed RNA polymerase</keyword>
<evidence type="ECO:0000256" key="1">
    <source>
        <dbReference type="ARBA" id="ARBA00010641"/>
    </source>
</evidence>
<dbReference type="PANTHER" id="PTHR43133:SF8">
    <property type="entry name" value="RNA POLYMERASE SIGMA FACTOR HI_1459-RELATED"/>
    <property type="match status" value="1"/>
</dbReference>
<evidence type="ECO:0000259" key="7">
    <source>
        <dbReference type="Pfam" id="PF08281"/>
    </source>
</evidence>
<dbReference type="CDD" id="cd06171">
    <property type="entry name" value="Sigma70_r4"/>
    <property type="match status" value="1"/>
</dbReference>
<dbReference type="NCBIfam" id="TIGR02937">
    <property type="entry name" value="sigma70-ECF"/>
    <property type="match status" value="1"/>
</dbReference>
<gene>
    <name evidence="8" type="ORF">JCM16418_1683</name>
</gene>
<evidence type="ECO:0000256" key="4">
    <source>
        <dbReference type="ARBA" id="ARBA00023125"/>
    </source>
</evidence>
<keyword evidence="5" id="KW-0804">Transcription</keyword>
<dbReference type="InterPro" id="IPR013325">
    <property type="entry name" value="RNA_pol_sigma_r2"/>
</dbReference>
<evidence type="ECO:0000313" key="9">
    <source>
        <dbReference type="Proteomes" id="UP000019364"/>
    </source>
</evidence>
<dbReference type="GO" id="GO:0006352">
    <property type="term" value="P:DNA-templated transcription initiation"/>
    <property type="evidence" value="ECO:0007669"/>
    <property type="project" value="InterPro"/>
</dbReference>
<dbReference type="GO" id="GO:0003677">
    <property type="term" value="F:DNA binding"/>
    <property type="evidence" value="ECO:0007669"/>
    <property type="project" value="UniProtKB-KW"/>
</dbReference>
<sequence>MSNERFLAIYDTYFDDVYRFILFKTGNRWDTDDLVSEVFRKVFEKYKSVNLEQNTKSWLMTIARNTVIDYYRRRKDLTYGQDPEVLGYMQTNELLIDMEIRNECLKQSMFSLSADEKEIINLKYMGGLKYKEISEMLGKTEQWLKTKAHRIKHKMEKFILICLEG</sequence>
<keyword evidence="9" id="KW-1185">Reference proteome</keyword>
<evidence type="ECO:0000256" key="5">
    <source>
        <dbReference type="ARBA" id="ARBA00023163"/>
    </source>
</evidence>
<dbReference type="InterPro" id="IPR014284">
    <property type="entry name" value="RNA_pol_sigma-70_dom"/>
</dbReference>
<evidence type="ECO:0000256" key="2">
    <source>
        <dbReference type="ARBA" id="ARBA00023015"/>
    </source>
</evidence>
<keyword evidence="2" id="KW-0805">Transcription regulation</keyword>
<comment type="caution">
    <text evidence="8">The sequence shown here is derived from an EMBL/GenBank/DDBJ whole genome shotgun (WGS) entry which is preliminary data.</text>
</comment>
<dbReference type="OrthoDB" id="9784984at2"/>
<dbReference type="InterPro" id="IPR007627">
    <property type="entry name" value="RNA_pol_sigma70_r2"/>
</dbReference>
<dbReference type="Pfam" id="PF04542">
    <property type="entry name" value="Sigma70_r2"/>
    <property type="match status" value="1"/>
</dbReference>
<keyword evidence="3" id="KW-0731">Sigma factor</keyword>
<dbReference type="AlphaFoldDB" id="W7Y9I3"/>
<dbReference type="eggNOG" id="COG1595">
    <property type="taxonomic scope" value="Bacteria"/>
</dbReference>
<keyword evidence="4" id="KW-0238">DNA-binding</keyword>
<organism evidence="8 9">
    <name type="scientific">Paenibacillus pini JCM 16418</name>
    <dbReference type="NCBI Taxonomy" id="1236976"/>
    <lineage>
        <taxon>Bacteria</taxon>
        <taxon>Bacillati</taxon>
        <taxon>Bacillota</taxon>
        <taxon>Bacilli</taxon>
        <taxon>Bacillales</taxon>
        <taxon>Paenibacillaceae</taxon>
        <taxon>Paenibacillus</taxon>
    </lineage>
</organism>
<protein>
    <submittedName>
        <fullName evidence="8">DNA-directed RNA polymerase</fullName>
    </submittedName>
</protein>
<feature type="domain" description="RNA polymerase sigma-70 region 2" evidence="6">
    <location>
        <begin position="10"/>
        <end position="75"/>
    </location>
</feature>
<evidence type="ECO:0000259" key="6">
    <source>
        <dbReference type="Pfam" id="PF04542"/>
    </source>
</evidence>
<dbReference type="InterPro" id="IPR013324">
    <property type="entry name" value="RNA_pol_sigma_r3/r4-like"/>
</dbReference>
<accession>W7Y9I3</accession>
<dbReference type="EMBL" id="BAVZ01000004">
    <property type="protein sequence ID" value="GAF07655.1"/>
    <property type="molecule type" value="Genomic_DNA"/>
</dbReference>
<dbReference type="SUPFAM" id="SSF88659">
    <property type="entry name" value="Sigma3 and sigma4 domains of RNA polymerase sigma factors"/>
    <property type="match status" value="1"/>
</dbReference>
<dbReference type="PANTHER" id="PTHR43133">
    <property type="entry name" value="RNA POLYMERASE ECF-TYPE SIGMA FACTO"/>
    <property type="match status" value="1"/>
</dbReference>
<dbReference type="STRING" id="1236976.JCM16418_1683"/>
<dbReference type="GO" id="GO:0000428">
    <property type="term" value="C:DNA-directed RNA polymerase complex"/>
    <property type="evidence" value="ECO:0007669"/>
    <property type="project" value="UniProtKB-KW"/>
</dbReference>
<evidence type="ECO:0000256" key="3">
    <source>
        <dbReference type="ARBA" id="ARBA00023082"/>
    </source>
</evidence>
<reference evidence="8 9" key="1">
    <citation type="journal article" date="2014" name="Genome Announc.">
        <title>Draft Genome Sequence of Paenibacillus pini JCM 16418T, Isolated from the Rhizosphere of Pine Tree.</title>
        <authorList>
            <person name="Yuki M."/>
            <person name="Oshima K."/>
            <person name="Suda W."/>
            <person name="Oshida Y."/>
            <person name="Kitamura K."/>
            <person name="Iida Y."/>
            <person name="Hattori M."/>
            <person name="Ohkuma M."/>
        </authorList>
    </citation>
    <scope>NUCLEOTIDE SEQUENCE [LARGE SCALE GENOMIC DNA]</scope>
    <source>
        <strain evidence="8 9">JCM 16418</strain>
    </source>
</reference>
<dbReference type="Pfam" id="PF08281">
    <property type="entry name" value="Sigma70_r4_2"/>
    <property type="match status" value="1"/>
</dbReference>
<dbReference type="InterPro" id="IPR039425">
    <property type="entry name" value="RNA_pol_sigma-70-like"/>
</dbReference>
<dbReference type="SUPFAM" id="SSF88946">
    <property type="entry name" value="Sigma2 domain of RNA polymerase sigma factors"/>
    <property type="match status" value="1"/>
</dbReference>
<dbReference type="GO" id="GO:0016987">
    <property type="term" value="F:sigma factor activity"/>
    <property type="evidence" value="ECO:0007669"/>
    <property type="project" value="UniProtKB-KW"/>
</dbReference>
<evidence type="ECO:0000313" key="8">
    <source>
        <dbReference type="EMBL" id="GAF07655.1"/>
    </source>
</evidence>
<dbReference type="InterPro" id="IPR013249">
    <property type="entry name" value="RNA_pol_sigma70_r4_t2"/>
</dbReference>
<name>W7Y9I3_9BACL</name>
<feature type="domain" description="RNA polymerase sigma factor 70 region 4 type 2" evidence="7">
    <location>
        <begin position="105"/>
        <end position="154"/>
    </location>
</feature>
<dbReference type="Gene3D" id="1.10.10.10">
    <property type="entry name" value="Winged helix-like DNA-binding domain superfamily/Winged helix DNA-binding domain"/>
    <property type="match status" value="1"/>
</dbReference>
<dbReference type="Gene3D" id="1.10.1740.10">
    <property type="match status" value="1"/>
</dbReference>
<comment type="similarity">
    <text evidence="1">Belongs to the sigma-70 factor family. ECF subfamily.</text>
</comment>
<proteinExistence type="inferred from homology"/>
<dbReference type="InterPro" id="IPR036388">
    <property type="entry name" value="WH-like_DNA-bd_sf"/>
</dbReference>
<dbReference type="RefSeq" id="WP_036647324.1">
    <property type="nucleotide sequence ID" value="NZ_BAVZ01000004.1"/>
</dbReference>
<dbReference type="Proteomes" id="UP000019364">
    <property type="component" value="Unassembled WGS sequence"/>
</dbReference>